<feature type="region of interest" description="Disordered" evidence="1">
    <location>
        <begin position="1"/>
        <end position="26"/>
    </location>
</feature>
<evidence type="ECO:0000313" key="2">
    <source>
        <dbReference type="EMBL" id="MBX32483.1"/>
    </source>
</evidence>
<organism evidence="2">
    <name type="scientific">Rhizophora mucronata</name>
    <name type="common">Asiatic mangrove</name>
    <dbReference type="NCBI Taxonomy" id="61149"/>
    <lineage>
        <taxon>Eukaryota</taxon>
        <taxon>Viridiplantae</taxon>
        <taxon>Streptophyta</taxon>
        <taxon>Embryophyta</taxon>
        <taxon>Tracheophyta</taxon>
        <taxon>Spermatophyta</taxon>
        <taxon>Magnoliopsida</taxon>
        <taxon>eudicotyledons</taxon>
        <taxon>Gunneridae</taxon>
        <taxon>Pentapetalae</taxon>
        <taxon>rosids</taxon>
        <taxon>fabids</taxon>
        <taxon>Malpighiales</taxon>
        <taxon>Rhizophoraceae</taxon>
        <taxon>Rhizophora</taxon>
    </lineage>
</organism>
<feature type="compositionally biased region" description="Basic and acidic residues" evidence="1">
    <location>
        <begin position="8"/>
        <end position="22"/>
    </location>
</feature>
<name>A0A2P2MQJ0_RHIMU</name>
<accession>A0A2P2MQJ0</accession>
<protein>
    <submittedName>
        <fullName evidence="2">Uncharacterized protein</fullName>
    </submittedName>
</protein>
<dbReference type="EMBL" id="GGEC01051999">
    <property type="protein sequence ID" value="MBX32483.1"/>
    <property type="molecule type" value="Transcribed_RNA"/>
</dbReference>
<dbReference type="AlphaFoldDB" id="A0A2P2MQJ0"/>
<reference evidence="2" key="1">
    <citation type="submission" date="2018-02" db="EMBL/GenBank/DDBJ databases">
        <title>Rhizophora mucronata_Transcriptome.</title>
        <authorList>
            <person name="Meera S.P."/>
            <person name="Sreeshan A."/>
            <person name="Augustine A."/>
        </authorList>
    </citation>
    <scope>NUCLEOTIDE SEQUENCE</scope>
    <source>
        <tissue evidence="2">Leaf</tissue>
    </source>
</reference>
<proteinExistence type="predicted"/>
<sequence>MSITTTNSKKEVDNHRKWDENSNKVMHAQYETDSGNLKNTFQTDSIDSPYLARSHCIISVLKKGELVDLIPRSYRMIHHKPSLVNDICIQILSSESQSAGPASGTQWRQPVGVVAVVRW</sequence>
<evidence type="ECO:0000256" key="1">
    <source>
        <dbReference type="SAM" id="MobiDB-lite"/>
    </source>
</evidence>